<evidence type="ECO:0000256" key="7">
    <source>
        <dbReference type="ARBA" id="ARBA00022777"/>
    </source>
</evidence>
<dbReference type="Gene3D" id="3.40.1160.10">
    <property type="entry name" value="Acetylglutamate kinase-like"/>
    <property type="match status" value="1"/>
</dbReference>
<sequence>MANNFSIISLGGSLIYPDGGIDTTFLKDFKELILTFVAKGDRFIIVCGGGAICRHYQKAANDIGPLEAEDIDWLGIHATHLNAQLVRTIFRPHAHLKIITHVTEKEEVTEPIAIAAGWRPGHSTDYDAVMLAKVYGANTVVNLSNVERVYDKDPKEFSDAKPFEQISWTEFRKLVGNDWQPGLSAPFDPIASKEAESYNLKVVIMNGKDLGNFKSFLEG</sequence>
<keyword evidence="8" id="KW-0067">ATP-binding</keyword>
<dbReference type="PANTHER" id="PTHR42833">
    <property type="entry name" value="URIDYLATE KINASE"/>
    <property type="match status" value="1"/>
</dbReference>
<comment type="similarity">
    <text evidence="2">Belongs to the UMP kinase family.</text>
</comment>
<dbReference type="Pfam" id="PF00696">
    <property type="entry name" value="AA_kinase"/>
    <property type="match status" value="1"/>
</dbReference>
<feature type="non-terminal residue" evidence="12">
    <location>
        <position position="219"/>
    </location>
</feature>
<keyword evidence="6" id="KW-0547">Nucleotide-binding</keyword>
<keyword evidence="9" id="KW-0665">Pyrimidine biosynthesis</keyword>
<evidence type="ECO:0000256" key="6">
    <source>
        <dbReference type="ARBA" id="ARBA00022741"/>
    </source>
</evidence>
<keyword evidence="4" id="KW-0963">Cytoplasm</keyword>
<evidence type="ECO:0000256" key="8">
    <source>
        <dbReference type="ARBA" id="ARBA00022840"/>
    </source>
</evidence>
<protein>
    <recommendedName>
        <fullName evidence="3">UMP kinase</fullName>
        <ecNumber evidence="3">2.7.4.22</ecNumber>
    </recommendedName>
    <alternativeName>
        <fullName evidence="10">Uridine monophosphate kinase</fullName>
    </alternativeName>
</protein>
<dbReference type="InterPro" id="IPR011818">
    <property type="entry name" value="Uridylate_kinase_arch/spir"/>
</dbReference>
<evidence type="ECO:0000256" key="2">
    <source>
        <dbReference type="ARBA" id="ARBA00007614"/>
    </source>
</evidence>
<dbReference type="AlphaFoldDB" id="A0A1G1WRL5"/>
<evidence type="ECO:0000256" key="3">
    <source>
        <dbReference type="ARBA" id="ARBA00012899"/>
    </source>
</evidence>
<evidence type="ECO:0000256" key="4">
    <source>
        <dbReference type="ARBA" id="ARBA00022490"/>
    </source>
</evidence>
<keyword evidence="5" id="KW-0808">Transferase</keyword>
<proteinExistence type="inferred from homology"/>
<comment type="pathway">
    <text evidence="1">Pyrimidine metabolism; CTP biosynthesis via de novo pathway; UDP from UMP (UMPK route): step 1/1.</text>
</comment>
<dbReference type="GO" id="GO:0005524">
    <property type="term" value="F:ATP binding"/>
    <property type="evidence" value="ECO:0007669"/>
    <property type="project" value="UniProtKB-KW"/>
</dbReference>
<evidence type="ECO:0000256" key="5">
    <source>
        <dbReference type="ARBA" id="ARBA00022679"/>
    </source>
</evidence>
<dbReference type="PANTHER" id="PTHR42833:SF4">
    <property type="entry name" value="URIDYLATE KINASE PUMPKIN, CHLOROPLASTIC"/>
    <property type="match status" value="1"/>
</dbReference>
<evidence type="ECO:0000259" key="11">
    <source>
        <dbReference type="Pfam" id="PF00696"/>
    </source>
</evidence>
<evidence type="ECO:0000256" key="1">
    <source>
        <dbReference type="ARBA" id="ARBA00004791"/>
    </source>
</evidence>
<accession>A0A1G1WRL5</accession>
<evidence type="ECO:0000313" key="12">
    <source>
        <dbReference type="EMBL" id="OGY30395.1"/>
    </source>
</evidence>
<evidence type="ECO:0000256" key="9">
    <source>
        <dbReference type="ARBA" id="ARBA00022975"/>
    </source>
</evidence>
<reference evidence="12 13" key="1">
    <citation type="journal article" date="2016" name="Nat. Commun.">
        <title>Thousands of microbial genomes shed light on interconnected biogeochemical processes in an aquifer system.</title>
        <authorList>
            <person name="Anantharaman K."/>
            <person name="Brown C.T."/>
            <person name="Hug L.A."/>
            <person name="Sharon I."/>
            <person name="Castelle C.J."/>
            <person name="Probst A.J."/>
            <person name="Thomas B.C."/>
            <person name="Singh A."/>
            <person name="Wilkins M.J."/>
            <person name="Karaoz U."/>
            <person name="Brodie E.L."/>
            <person name="Williams K.H."/>
            <person name="Hubbard S.S."/>
            <person name="Banfield J.F."/>
        </authorList>
    </citation>
    <scope>NUCLEOTIDE SEQUENCE [LARGE SCALE GENOMIC DNA]</scope>
</reference>
<dbReference type="GO" id="GO:0006225">
    <property type="term" value="P:UDP biosynthetic process"/>
    <property type="evidence" value="ECO:0007669"/>
    <property type="project" value="TreeGrafter"/>
</dbReference>
<comment type="caution">
    <text evidence="12">The sequence shown here is derived from an EMBL/GenBank/DDBJ whole genome shotgun (WGS) entry which is preliminary data.</text>
</comment>
<keyword evidence="7 12" id="KW-0418">Kinase</keyword>
<dbReference type="Proteomes" id="UP000178068">
    <property type="component" value="Unassembled WGS sequence"/>
</dbReference>
<name>A0A1G1WRL5_9BACT</name>
<dbReference type="InterPro" id="IPR001048">
    <property type="entry name" value="Asp/Glu/Uridylate_kinase"/>
</dbReference>
<dbReference type="NCBIfam" id="TIGR02076">
    <property type="entry name" value="pyrH_arch"/>
    <property type="match status" value="1"/>
</dbReference>
<dbReference type="SUPFAM" id="SSF53633">
    <property type="entry name" value="Carbamate kinase-like"/>
    <property type="match status" value="1"/>
</dbReference>
<evidence type="ECO:0000256" key="10">
    <source>
        <dbReference type="ARBA" id="ARBA00032092"/>
    </source>
</evidence>
<dbReference type="EMBL" id="MHCZ01000004">
    <property type="protein sequence ID" value="OGY30395.1"/>
    <property type="molecule type" value="Genomic_DNA"/>
</dbReference>
<evidence type="ECO:0000313" key="13">
    <source>
        <dbReference type="Proteomes" id="UP000178068"/>
    </source>
</evidence>
<dbReference type="STRING" id="1802603.A3F35_03020"/>
<feature type="domain" description="Aspartate/glutamate/uridylate kinase" evidence="11">
    <location>
        <begin position="7"/>
        <end position="206"/>
    </location>
</feature>
<gene>
    <name evidence="12" type="ORF">A3F35_03020</name>
</gene>
<dbReference type="InterPro" id="IPR036393">
    <property type="entry name" value="AceGlu_kinase-like_sf"/>
</dbReference>
<dbReference type="GO" id="GO:0033862">
    <property type="term" value="F:UMP kinase activity"/>
    <property type="evidence" value="ECO:0007669"/>
    <property type="project" value="UniProtKB-EC"/>
</dbReference>
<organism evidence="12 13">
    <name type="scientific">Candidatus Woykebacteria bacterium RIFCSPHIGHO2_12_FULL_45_10</name>
    <dbReference type="NCBI Taxonomy" id="1802603"/>
    <lineage>
        <taxon>Bacteria</taxon>
        <taxon>Candidatus Woykeibacteriota</taxon>
    </lineage>
</organism>
<dbReference type="EC" id="2.7.4.22" evidence="3"/>